<name>A0A9D4I6Z5_DREPO</name>
<reference evidence="1" key="2">
    <citation type="submission" date="2020-11" db="EMBL/GenBank/DDBJ databases">
        <authorList>
            <person name="McCartney M.A."/>
            <person name="Auch B."/>
            <person name="Kono T."/>
            <person name="Mallez S."/>
            <person name="Becker A."/>
            <person name="Gohl D.M."/>
            <person name="Silverstein K.A.T."/>
            <person name="Koren S."/>
            <person name="Bechman K.B."/>
            <person name="Herman A."/>
            <person name="Abrahante J.E."/>
            <person name="Garbe J."/>
        </authorList>
    </citation>
    <scope>NUCLEOTIDE SEQUENCE</scope>
    <source>
        <strain evidence="1">Duluth1</strain>
        <tissue evidence="1">Whole animal</tissue>
    </source>
</reference>
<evidence type="ECO:0000313" key="1">
    <source>
        <dbReference type="EMBL" id="KAH3752291.1"/>
    </source>
</evidence>
<organism evidence="1 2">
    <name type="scientific">Dreissena polymorpha</name>
    <name type="common">Zebra mussel</name>
    <name type="synonym">Mytilus polymorpha</name>
    <dbReference type="NCBI Taxonomy" id="45954"/>
    <lineage>
        <taxon>Eukaryota</taxon>
        <taxon>Metazoa</taxon>
        <taxon>Spiralia</taxon>
        <taxon>Lophotrochozoa</taxon>
        <taxon>Mollusca</taxon>
        <taxon>Bivalvia</taxon>
        <taxon>Autobranchia</taxon>
        <taxon>Heteroconchia</taxon>
        <taxon>Euheterodonta</taxon>
        <taxon>Imparidentia</taxon>
        <taxon>Neoheterodontei</taxon>
        <taxon>Myida</taxon>
        <taxon>Dreissenoidea</taxon>
        <taxon>Dreissenidae</taxon>
        <taxon>Dreissena</taxon>
    </lineage>
</organism>
<reference evidence="1" key="1">
    <citation type="journal article" date="2019" name="bioRxiv">
        <title>The Genome of the Zebra Mussel, Dreissena polymorpha: A Resource for Invasive Species Research.</title>
        <authorList>
            <person name="McCartney M.A."/>
            <person name="Auch B."/>
            <person name="Kono T."/>
            <person name="Mallez S."/>
            <person name="Zhang Y."/>
            <person name="Obille A."/>
            <person name="Becker A."/>
            <person name="Abrahante J.E."/>
            <person name="Garbe J."/>
            <person name="Badalamenti J.P."/>
            <person name="Herman A."/>
            <person name="Mangelson H."/>
            <person name="Liachko I."/>
            <person name="Sullivan S."/>
            <person name="Sone E.D."/>
            <person name="Koren S."/>
            <person name="Silverstein K.A.T."/>
            <person name="Beckman K.B."/>
            <person name="Gohl D.M."/>
        </authorList>
    </citation>
    <scope>NUCLEOTIDE SEQUENCE</scope>
    <source>
        <strain evidence="1">Duluth1</strain>
        <tissue evidence="1">Whole animal</tissue>
    </source>
</reference>
<evidence type="ECO:0000313" key="2">
    <source>
        <dbReference type="Proteomes" id="UP000828390"/>
    </source>
</evidence>
<proteinExistence type="predicted"/>
<dbReference type="AlphaFoldDB" id="A0A9D4I6Z5"/>
<sequence length="108" mass="12067">MERATLLQWEYRRETETPTPAASDCLAVNSPTSGTVKVQFELLPYDGVSSSGFLLTVENNSLPTCLSIKTHQPDLRDRRSVVDQRDRMQTTIALFPQAASKEDCSCFP</sequence>
<protein>
    <submittedName>
        <fullName evidence="1">Uncharacterized protein</fullName>
    </submittedName>
</protein>
<gene>
    <name evidence="1" type="ORF">DPMN_186907</name>
</gene>
<accession>A0A9D4I6Z5</accession>
<dbReference type="Proteomes" id="UP000828390">
    <property type="component" value="Unassembled WGS sequence"/>
</dbReference>
<dbReference type="EMBL" id="JAIWYP010000010">
    <property type="protein sequence ID" value="KAH3752291.1"/>
    <property type="molecule type" value="Genomic_DNA"/>
</dbReference>
<keyword evidence="2" id="KW-1185">Reference proteome</keyword>
<comment type="caution">
    <text evidence="1">The sequence shown here is derived from an EMBL/GenBank/DDBJ whole genome shotgun (WGS) entry which is preliminary data.</text>
</comment>